<dbReference type="PANTHER" id="PTHR43022">
    <property type="entry name" value="PROTEIN SMF"/>
    <property type="match status" value="1"/>
</dbReference>
<dbReference type="Pfam" id="PF17782">
    <property type="entry name" value="WHD_DprA"/>
    <property type="match status" value="1"/>
</dbReference>
<evidence type="ECO:0000256" key="1">
    <source>
        <dbReference type="ARBA" id="ARBA00006525"/>
    </source>
</evidence>
<name>A0A495JA06_9SPHI</name>
<protein>
    <submittedName>
        <fullName evidence="4">DNA processing protein</fullName>
    </submittedName>
</protein>
<evidence type="ECO:0000313" key="4">
    <source>
        <dbReference type="EMBL" id="RKR85234.1"/>
    </source>
</evidence>
<evidence type="ECO:0000259" key="3">
    <source>
        <dbReference type="Pfam" id="PF17782"/>
    </source>
</evidence>
<dbReference type="AlphaFoldDB" id="A0A495JA06"/>
<dbReference type="SUPFAM" id="SSF47781">
    <property type="entry name" value="RuvA domain 2-like"/>
    <property type="match status" value="1"/>
</dbReference>
<dbReference type="InterPro" id="IPR041614">
    <property type="entry name" value="DprA_WH"/>
</dbReference>
<dbReference type="Proteomes" id="UP000268007">
    <property type="component" value="Unassembled WGS sequence"/>
</dbReference>
<dbReference type="InterPro" id="IPR036388">
    <property type="entry name" value="WH-like_DNA-bd_sf"/>
</dbReference>
<evidence type="ECO:0000313" key="5">
    <source>
        <dbReference type="Proteomes" id="UP000268007"/>
    </source>
</evidence>
<dbReference type="SUPFAM" id="SSF102405">
    <property type="entry name" value="MCP/YpsA-like"/>
    <property type="match status" value="1"/>
</dbReference>
<feature type="domain" description="Smf/DprA SLOG" evidence="2">
    <location>
        <begin position="89"/>
        <end position="296"/>
    </location>
</feature>
<dbReference type="InterPro" id="IPR010994">
    <property type="entry name" value="RuvA_2-like"/>
</dbReference>
<dbReference type="Gene3D" id="3.40.50.450">
    <property type="match status" value="1"/>
</dbReference>
<sequence length="379" mass="41449">MSIFYNLVGNSYMSTLHQIALTFTKNIGDHLAKVLVSYCGSAEAVFEAPVKKLMQIPGISTKTIAQLNFKDALERARRELDFIERNDIKVMFYGDAAYPKRLKNCNDAPALLYYKGTANLNEARIISVVGTRNATDYGKQLCRELIDDLKAYDVIIVSGLAYGIDVTAHKECLRAGIPTVGVLAHGLDRIYPAQNKPIADKMLGNGGLLTDFPSGTTPDRENFPKRNRIVAGMADATIVVEASIKGGALITAEIANSYNRDVFAFPGRITDEFSTGCNFLIRNNKAALLTSGADLAYILGWEKLDGNTKQQAQLTLPIDLSANELLVFETIKQNAGMLGIDDLAFKTNLPLSQLAMNLLNLEMQGFVNSLPGKAYTINH</sequence>
<keyword evidence="5" id="KW-1185">Reference proteome</keyword>
<dbReference type="Gene3D" id="1.10.10.10">
    <property type="entry name" value="Winged helix-like DNA-binding domain superfamily/Winged helix DNA-binding domain"/>
    <property type="match status" value="1"/>
</dbReference>
<dbReference type="InterPro" id="IPR003488">
    <property type="entry name" value="DprA"/>
</dbReference>
<dbReference type="NCBIfam" id="TIGR00732">
    <property type="entry name" value="dprA"/>
    <property type="match status" value="1"/>
</dbReference>
<dbReference type="EMBL" id="RBKU01000001">
    <property type="protein sequence ID" value="RKR85234.1"/>
    <property type="molecule type" value="Genomic_DNA"/>
</dbReference>
<evidence type="ECO:0000259" key="2">
    <source>
        <dbReference type="Pfam" id="PF02481"/>
    </source>
</evidence>
<accession>A0A495JA06</accession>
<proteinExistence type="inferred from homology"/>
<organism evidence="4 5">
    <name type="scientific">Mucilaginibacter gracilis</name>
    <dbReference type="NCBI Taxonomy" id="423350"/>
    <lineage>
        <taxon>Bacteria</taxon>
        <taxon>Pseudomonadati</taxon>
        <taxon>Bacteroidota</taxon>
        <taxon>Sphingobacteriia</taxon>
        <taxon>Sphingobacteriales</taxon>
        <taxon>Sphingobacteriaceae</taxon>
        <taxon>Mucilaginibacter</taxon>
    </lineage>
</organism>
<gene>
    <name evidence="4" type="ORF">BDD43_5498</name>
</gene>
<comment type="caution">
    <text evidence="4">The sequence shown here is derived from an EMBL/GenBank/DDBJ whole genome shotgun (WGS) entry which is preliminary data.</text>
</comment>
<dbReference type="GO" id="GO:0009294">
    <property type="term" value="P:DNA-mediated transformation"/>
    <property type="evidence" value="ECO:0007669"/>
    <property type="project" value="InterPro"/>
</dbReference>
<dbReference type="PANTHER" id="PTHR43022:SF1">
    <property type="entry name" value="PROTEIN SMF"/>
    <property type="match status" value="1"/>
</dbReference>
<comment type="similarity">
    <text evidence="1">Belongs to the DprA/Smf family.</text>
</comment>
<feature type="domain" description="DprA winged helix" evidence="3">
    <location>
        <begin position="320"/>
        <end position="373"/>
    </location>
</feature>
<dbReference type="InterPro" id="IPR057666">
    <property type="entry name" value="DrpA_SLOG"/>
</dbReference>
<dbReference type="Pfam" id="PF02481">
    <property type="entry name" value="DNA_processg_A"/>
    <property type="match status" value="1"/>
</dbReference>
<reference evidence="4 5" key="1">
    <citation type="submission" date="2018-10" db="EMBL/GenBank/DDBJ databases">
        <title>Genomic Encyclopedia of Archaeal and Bacterial Type Strains, Phase II (KMG-II): from individual species to whole genera.</title>
        <authorList>
            <person name="Goeker M."/>
        </authorList>
    </citation>
    <scope>NUCLEOTIDE SEQUENCE [LARGE SCALE GENOMIC DNA]</scope>
    <source>
        <strain evidence="4 5">DSM 18602</strain>
    </source>
</reference>